<dbReference type="GeneID" id="63747540"/>
<accession>A0A1L9R4S9</accession>
<dbReference type="InterPro" id="IPR000719">
    <property type="entry name" value="Prot_kinase_dom"/>
</dbReference>
<keyword evidence="6" id="KW-0067">ATP-binding</keyword>
<proteinExistence type="predicted"/>
<protein>
    <recommendedName>
        <fullName evidence="1">non-specific serine/threonine protein kinase</fullName>
        <ecNumber evidence="1">2.7.11.1</ecNumber>
    </recommendedName>
</protein>
<feature type="domain" description="Protein kinase" evidence="9">
    <location>
        <begin position="62"/>
        <end position="391"/>
    </location>
</feature>
<name>A0A1L9R4S9_ASPWE</name>
<evidence type="ECO:0000256" key="4">
    <source>
        <dbReference type="ARBA" id="ARBA00022741"/>
    </source>
</evidence>
<dbReference type="GO" id="GO:0000245">
    <property type="term" value="P:spliceosomal complex assembly"/>
    <property type="evidence" value="ECO:0007669"/>
    <property type="project" value="TreeGrafter"/>
</dbReference>
<dbReference type="AlphaFoldDB" id="A0A1L9R4S9"/>
<dbReference type="GO" id="GO:0004674">
    <property type="term" value="F:protein serine/threonine kinase activity"/>
    <property type="evidence" value="ECO:0007669"/>
    <property type="project" value="UniProtKB-KW"/>
</dbReference>
<dbReference type="STRING" id="1073089.A0A1L9R4S9"/>
<reference evidence="11" key="1">
    <citation type="journal article" date="2017" name="Genome Biol.">
        <title>Comparative genomics reveals high biological diversity and specific adaptations in the industrially and medically important fungal genus Aspergillus.</title>
        <authorList>
            <person name="de Vries R.P."/>
            <person name="Riley R."/>
            <person name="Wiebenga A."/>
            <person name="Aguilar-Osorio G."/>
            <person name="Amillis S."/>
            <person name="Uchima C.A."/>
            <person name="Anderluh G."/>
            <person name="Asadollahi M."/>
            <person name="Askin M."/>
            <person name="Barry K."/>
            <person name="Battaglia E."/>
            <person name="Bayram O."/>
            <person name="Benocci T."/>
            <person name="Braus-Stromeyer S.A."/>
            <person name="Caldana C."/>
            <person name="Canovas D."/>
            <person name="Cerqueira G.C."/>
            <person name="Chen F."/>
            <person name="Chen W."/>
            <person name="Choi C."/>
            <person name="Clum A."/>
            <person name="Dos Santos R.A."/>
            <person name="Damasio A.R."/>
            <person name="Diallinas G."/>
            <person name="Emri T."/>
            <person name="Fekete E."/>
            <person name="Flipphi M."/>
            <person name="Freyberg S."/>
            <person name="Gallo A."/>
            <person name="Gournas C."/>
            <person name="Habgood R."/>
            <person name="Hainaut M."/>
            <person name="Harispe M.L."/>
            <person name="Henrissat B."/>
            <person name="Hilden K.S."/>
            <person name="Hope R."/>
            <person name="Hossain A."/>
            <person name="Karabika E."/>
            <person name="Karaffa L."/>
            <person name="Karanyi Z."/>
            <person name="Krasevec N."/>
            <person name="Kuo A."/>
            <person name="Kusch H."/>
            <person name="LaButti K."/>
            <person name="Lagendijk E.L."/>
            <person name="Lapidus A."/>
            <person name="Levasseur A."/>
            <person name="Lindquist E."/>
            <person name="Lipzen A."/>
            <person name="Logrieco A.F."/>
            <person name="MacCabe A."/>
            <person name="Maekelae M.R."/>
            <person name="Malavazi I."/>
            <person name="Melin P."/>
            <person name="Meyer V."/>
            <person name="Mielnichuk N."/>
            <person name="Miskei M."/>
            <person name="Molnar A.P."/>
            <person name="Mule G."/>
            <person name="Ngan C.Y."/>
            <person name="Orejas M."/>
            <person name="Orosz E."/>
            <person name="Ouedraogo J.P."/>
            <person name="Overkamp K.M."/>
            <person name="Park H.-S."/>
            <person name="Perrone G."/>
            <person name="Piumi F."/>
            <person name="Punt P.J."/>
            <person name="Ram A.F."/>
            <person name="Ramon A."/>
            <person name="Rauscher S."/>
            <person name="Record E."/>
            <person name="Riano-Pachon D.M."/>
            <person name="Robert V."/>
            <person name="Roehrig J."/>
            <person name="Ruller R."/>
            <person name="Salamov A."/>
            <person name="Salih N.S."/>
            <person name="Samson R.A."/>
            <person name="Sandor E."/>
            <person name="Sanguinetti M."/>
            <person name="Schuetze T."/>
            <person name="Sepcic K."/>
            <person name="Shelest E."/>
            <person name="Sherlock G."/>
            <person name="Sophianopoulou V."/>
            <person name="Squina F.M."/>
            <person name="Sun H."/>
            <person name="Susca A."/>
            <person name="Todd R.B."/>
            <person name="Tsang A."/>
            <person name="Unkles S.E."/>
            <person name="van de Wiele N."/>
            <person name="van Rossen-Uffink D."/>
            <person name="Oliveira J.V."/>
            <person name="Vesth T.C."/>
            <person name="Visser J."/>
            <person name="Yu J.-H."/>
            <person name="Zhou M."/>
            <person name="Andersen M.R."/>
            <person name="Archer D.B."/>
            <person name="Baker S.E."/>
            <person name="Benoit I."/>
            <person name="Brakhage A.A."/>
            <person name="Braus G.H."/>
            <person name="Fischer R."/>
            <person name="Frisvad J.C."/>
            <person name="Goldman G.H."/>
            <person name="Houbraken J."/>
            <person name="Oakley B."/>
            <person name="Pocsi I."/>
            <person name="Scazzocchio C."/>
            <person name="Seiboth B."/>
            <person name="vanKuyk P.A."/>
            <person name="Wortman J."/>
            <person name="Dyer P.S."/>
            <person name="Grigoriev I.V."/>
        </authorList>
    </citation>
    <scope>NUCLEOTIDE SEQUENCE [LARGE SCALE GENOMIC DNA]</scope>
    <source>
        <strain evidence="11">DTO 134E9</strain>
    </source>
</reference>
<dbReference type="InterPro" id="IPR051334">
    <property type="entry name" value="SRPK"/>
</dbReference>
<evidence type="ECO:0000256" key="3">
    <source>
        <dbReference type="ARBA" id="ARBA00022679"/>
    </source>
</evidence>
<dbReference type="PANTHER" id="PTHR47634">
    <property type="entry name" value="PROTEIN KINASE DOMAIN-CONTAINING PROTEIN-RELATED"/>
    <property type="match status" value="1"/>
</dbReference>
<dbReference type="PANTHER" id="PTHR47634:SF9">
    <property type="entry name" value="PROTEIN KINASE DOMAIN-CONTAINING PROTEIN-RELATED"/>
    <property type="match status" value="1"/>
</dbReference>
<dbReference type="InterPro" id="IPR011009">
    <property type="entry name" value="Kinase-like_dom_sf"/>
</dbReference>
<dbReference type="GO" id="GO:0050684">
    <property type="term" value="P:regulation of mRNA processing"/>
    <property type="evidence" value="ECO:0007669"/>
    <property type="project" value="TreeGrafter"/>
</dbReference>
<keyword evidence="2" id="KW-0723">Serine/threonine-protein kinase</keyword>
<evidence type="ECO:0000256" key="8">
    <source>
        <dbReference type="ARBA" id="ARBA00048679"/>
    </source>
</evidence>
<evidence type="ECO:0000313" key="11">
    <source>
        <dbReference type="Proteomes" id="UP000184383"/>
    </source>
</evidence>
<evidence type="ECO:0000256" key="5">
    <source>
        <dbReference type="ARBA" id="ARBA00022777"/>
    </source>
</evidence>
<dbReference type="OrthoDB" id="5979581at2759"/>
<dbReference type="Pfam" id="PF00069">
    <property type="entry name" value="Pkinase"/>
    <property type="match status" value="1"/>
</dbReference>
<keyword evidence="5" id="KW-0418">Kinase</keyword>
<evidence type="ECO:0000259" key="9">
    <source>
        <dbReference type="PROSITE" id="PS50011"/>
    </source>
</evidence>
<dbReference type="Proteomes" id="UP000184383">
    <property type="component" value="Unassembled WGS sequence"/>
</dbReference>
<dbReference type="Gene3D" id="1.10.510.10">
    <property type="entry name" value="Transferase(Phosphotransferase) domain 1"/>
    <property type="match status" value="2"/>
</dbReference>
<dbReference type="PROSITE" id="PS50011">
    <property type="entry name" value="PROTEIN_KINASE_DOM"/>
    <property type="match status" value="1"/>
</dbReference>
<keyword evidence="3" id="KW-0808">Transferase</keyword>
<sequence length="401" mass="45696">MAKRALQSVCAISPLGRKNRTVFSGSAANLPAETPIEEERVPGYRARHYFPVEPGYIFNQRYEALAKLGWGTSSTVWLVRDLHRWRWQSERYLTLKVGNCDFKDTSAARHEYQIERHIAHANPPHEGRNYLRSFVEHFEEKSPNGTHVDNILVGFEDPAVIQDFGLTQSANPMPRKVHDGRAIYLSHNDFGPLRSYYILPKLTDFGLAHNQKDPSMLNRHPIQPDDYRAPEVILGAGWTYSVDIWNLGVMMWNLLAPRDLFTRAFDDNGNYHPDAHLAEMIALLGPPPKGIVDREREGLEWNWSPAAQNAQGKLCTTASEGYGGPFFDEDGKILMSLAFQNIIPQDVKIEDTVKCLEGEQKDQFLTFALKMLQWLPENRKAAKELIEDPWLSDESIRRGGV</sequence>
<evidence type="ECO:0000256" key="2">
    <source>
        <dbReference type="ARBA" id="ARBA00022527"/>
    </source>
</evidence>
<dbReference type="EC" id="2.7.11.1" evidence="1"/>
<evidence type="ECO:0000256" key="7">
    <source>
        <dbReference type="ARBA" id="ARBA00047899"/>
    </source>
</evidence>
<keyword evidence="11" id="KW-1185">Reference proteome</keyword>
<dbReference type="GO" id="GO:0005524">
    <property type="term" value="F:ATP binding"/>
    <property type="evidence" value="ECO:0007669"/>
    <property type="project" value="UniProtKB-KW"/>
</dbReference>
<gene>
    <name evidence="10" type="ORF">ASPWEDRAFT_177625</name>
</gene>
<dbReference type="EMBL" id="KV878218">
    <property type="protein sequence ID" value="OJJ29892.1"/>
    <property type="molecule type" value="Genomic_DNA"/>
</dbReference>
<dbReference type="SUPFAM" id="SSF56112">
    <property type="entry name" value="Protein kinase-like (PK-like)"/>
    <property type="match status" value="1"/>
</dbReference>
<keyword evidence="4" id="KW-0547">Nucleotide-binding</keyword>
<dbReference type="Gene3D" id="3.30.200.20">
    <property type="entry name" value="Phosphorylase Kinase, domain 1"/>
    <property type="match status" value="1"/>
</dbReference>
<organism evidence="10 11">
    <name type="scientific">Aspergillus wentii DTO 134E9</name>
    <dbReference type="NCBI Taxonomy" id="1073089"/>
    <lineage>
        <taxon>Eukaryota</taxon>
        <taxon>Fungi</taxon>
        <taxon>Dikarya</taxon>
        <taxon>Ascomycota</taxon>
        <taxon>Pezizomycotina</taxon>
        <taxon>Eurotiomycetes</taxon>
        <taxon>Eurotiomycetidae</taxon>
        <taxon>Eurotiales</taxon>
        <taxon>Aspergillaceae</taxon>
        <taxon>Aspergillus</taxon>
        <taxon>Aspergillus subgen. Cremei</taxon>
    </lineage>
</organism>
<dbReference type="VEuPathDB" id="FungiDB:ASPWEDRAFT_177625"/>
<comment type="catalytic activity">
    <reaction evidence="8">
        <text>L-seryl-[protein] + ATP = O-phospho-L-seryl-[protein] + ADP + H(+)</text>
        <dbReference type="Rhea" id="RHEA:17989"/>
        <dbReference type="Rhea" id="RHEA-COMP:9863"/>
        <dbReference type="Rhea" id="RHEA-COMP:11604"/>
        <dbReference type="ChEBI" id="CHEBI:15378"/>
        <dbReference type="ChEBI" id="CHEBI:29999"/>
        <dbReference type="ChEBI" id="CHEBI:30616"/>
        <dbReference type="ChEBI" id="CHEBI:83421"/>
        <dbReference type="ChEBI" id="CHEBI:456216"/>
        <dbReference type="EC" id="2.7.11.1"/>
    </reaction>
</comment>
<evidence type="ECO:0000256" key="6">
    <source>
        <dbReference type="ARBA" id="ARBA00022840"/>
    </source>
</evidence>
<dbReference type="SMART" id="SM00220">
    <property type="entry name" value="S_TKc"/>
    <property type="match status" value="1"/>
</dbReference>
<evidence type="ECO:0000256" key="1">
    <source>
        <dbReference type="ARBA" id="ARBA00012513"/>
    </source>
</evidence>
<dbReference type="RefSeq" id="XP_040683569.1">
    <property type="nucleotide sequence ID" value="XM_040831692.1"/>
</dbReference>
<comment type="catalytic activity">
    <reaction evidence="7">
        <text>L-threonyl-[protein] + ATP = O-phospho-L-threonyl-[protein] + ADP + H(+)</text>
        <dbReference type="Rhea" id="RHEA:46608"/>
        <dbReference type="Rhea" id="RHEA-COMP:11060"/>
        <dbReference type="Rhea" id="RHEA-COMP:11605"/>
        <dbReference type="ChEBI" id="CHEBI:15378"/>
        <dbReference type="ChEBI" id="CHEBI:30013"/>
        <dbReference type="ChEBI" id="CHEBI:30616"/>
        <dbReference type="ChEBI" id="CHEBI:61977"/>
        <dbReference type="ChEBI" id="CHEBI:456216"/>
        <dbReference type="EC" id="2.7.11.1"/>
    </reaction>
</comment>
<evidence type="ECO:0000313" key="10">
    <source>
        <dbReference type="EMBL" id="OJJ29892.1"/>
    </source>
</evidence>